<accession>A0AAV7E5I8</accession>
<proteinExistence type="predicted"/>
<reference evidence="1 2" key="1">
    <citation type="submission" date="2021-07" db="EMBL/GenBank/DDBJ databases">
        <title>The Aristolochia fimbriata genome: insights into angiosperm evolution, floral development and chemical biosynthesis.</title>
        <authorList>
            <person name="Jiao Y."/>
        </authorList>
    </citation>
    <scope>NUCLEOTIDE SEQUENCE [LARGE SCALE GENOMIC DNA]</scope>
    <source>
        <strain evidence="1">IBCAS-2021</strain>
        <tissue evidence="1">Leaf</tissue>
    </source>
</reference>
<dbReference type="AlphaFoldDB" id="A0AAV7E5I8"/>
<keyword evidence="2" id="KW-1185">Reference proteome</keyword>
<evidence type="ECO:0000313" key="1">
    <source>
        <dbReference type="EMBL" id="KAG9443878.1"/>
    </source>
</evidence>
<sequence>MTSGCKRMFLIGRPSALNLKSRIRAAGCCDLAGESDRTHFFSFQAGERDSTLGGGKWRMRAFILGLPYDFTKISTTLSPNHRPRSSRSLGEWEGHRGNLKGFYGSIATLLKEGIKRRSQISKLDCRRRFNGSGKESGA</sequence>
<organism evidence="1 2">
    <name type="scientific">Aristolochia fimbriata</name>
    <name type="common">White veined hardy Dutchman's pipe vine</name>
    <dbReference type="NCBI Taxonomy" id="158543"/>
    <lineage>
        <taxon>Eukaryota</taxon>
        <taxon>Viridiplantae</taxon>
        <taxon>Streptophyta</taxon>
        <taxon>Embryophyta</taxon>
        <taxon>Tracheophyta</taxon>
        <taxon>Spermatophyta</taxon>
        <taxon>Magnoliopsida</taxon>
        <taxon>Magnoliidae</taxon>
        <taxon>Piperales</taxon>
        <taxon>Aristolochiaceae</taxon>
        <taxon>Aristolochia</taxon>
    </lineage>
</organism>
<dbReference type="Proteomes" id="UP000825729">
    <property type="component" value="Unassembled WGS sequence"/>
</dbReference>
<protein>
    <submittedName>
        <fullName evidence="1">Uncharacterized protein</fullName>
    </submittedName>
</protein>
<dbReference type="EMBL" id="JAINDJ010000006">
    <property type="protein sequence ID" value="KAG9443878.1"/>
    <property type="molecule type" value="Genomic_DNA"/>
</dbReference>
<name>A0AAV7E5I8_ARIFI</name>
<gene>
    <name evidence="1" type="ORF">H6P81_015218</name>
</gene>
<comment type="caution">
    <text evidence="1">The sequence shown here is derived from an EMBL/GenBank/DDBJ whole genome shotgun (WGS) entry which is preliminary data.</text>
</comment>
<evidence type="ECO:0000313" key="2">
    <source>
        <dbReference type="Proteomes" id="UP000825729"/>
    </source>
</evidence>